<reference evidence="1 2" key="1">
    <citation type="submission" date="2017-07" db="EMBL/GenBank/DDBJ databases">
        <title>First draft Genome Sequence of Nocardia cerradoensis isolated from human infection.</title>
        <authorList>
            <person name="Carrasco G."/>
        </authorList>
    </citation>
    <scope>NUCLEOTIDE SEQUENCE [LARGE SCALE GENOMIC DNA]</scope>
    <source>
        <strain evidence="1 2">CNM20130759</strain>
    </source>
</reference>
<gene>
    <name evidence="1" type="ORF">B7C42_03968</name>
</gene>
<dbReference type="EMBL" id="NGAF01000008">
    <property type="protein sequence ID" value="OXR43733.1"/>
    <property type="molecule type" value="Genomic_DNA"/>
</dbReference>
<dbReference type="InterPro" id="IPR038332">
    <property type="entry name" value="PPE_sf"/>
</dbReference>
<comment type="caution">
    <text evidence="1">The sequence shown here is derived from an EMBL/GenBank/DDBJ whole genome shotgun (WGS) entry which is preliminary data.</text>
</comment>
<sequence>MADASHFDPPFVADREVYGSYSHRQLWELVHEALDPAALGEAAAAWQRQADAVAAAFRTFADTTHAEFERWSGHARAAAEPATAAFVERGAAAAEVCTRLGQLLEADAEAAQSIRDALPAPSNYVPLPDPVAEVVHGGARRMTHDIAAAAALADARDIMTFRYNTTLAASGDRVPRFVPAPRPDSGGGHP</sequence>
<dbReference type="Proteomes" id="UP000215506">
    <property type="component" value="Unassembled WGS sequence"/>
</dbReference>
<proteinExistence type="predicted"/>
<dbReference type="Gene3D" id="1.20.1260.20">
    <property type="entry name" value="PPE superfamily"/>
    <property type="match status" value="1"/>
</dbReference>
<organism evidence="1 2">
    <name type="scientific">Nocardia cerradoensis</name>
    <dbReference type="NCBI Taxonomy" id="85688"/>
    <lineage>
        <taxon>Bacteria</taxon>
        <taxon>Bacillati</taxon>
        <taxon>Actinomycetota</taxon>
        <taxon>Actinomycetes</taxon>
        <taxon>Mycobacteriales</taxon>
        <taxon>Nocardiaceae</taxon>
        <taxon>Nocardia</taxon>
    </lineage>
</organism>
<evidence type="ECO:0000313" key="2">
    <source>
        <dbReference type="Proteomes" id="UP000215506"/>
    </source>
</evidence>
<protein>
    <recommendedName>
        <fullName evidence="3">PPE family domain-containing protein</fullName>
    </recommendedName>
</protein>
<name>A0A231H460_9NOCA</name>
<dbReference type="RefSeq" id="WP_094026158.1">
    <property type="nucleotide sequence ID" value="NZ_NGAF01000008.1"/>
</dbReference>
<keyword evidence="2" id="KW-1185">Reference proteome</keyword>
<evidence type="ECO:0000313" key="1">
    <source>
        <dbReference type="EMBL" id="OXR43733.1"/>
    </source>
</evidence>
<evidence type="ECO:0008006" key="3">
    <source>
        <dbReference type="Google" id="ProtNLM"/>
    </source>
</evidence>
<dbReference type="AlphaFoldDB" id="A0A231H460"/>
<accession>A0A231H460</accession>